<evidence type="ECO:0000313" key="5">
    <source>
        <dbReference type="Proteomes" id="UP000301309"/>
    </source>
</evidence>
<gene>
    <name evidence="4" type="ORF">SVIO_026240</name>
</gene>
<dbReference type="GO" id="GO:0031177">
    <property type="term" value="F:phosphopantetheine binding"/>
    <property type="evidence" value="ECO:0007669"/>
    <property type="project" value="InterPro"/>
</dbReference>
<dbReference type="AlphaFoldDB" id="A0A4D4KRP9"/>
<dbReference type="GO" id="GO:0071770">
    <property type="term" value="P:DIM/DIP cell wall layer assembly"/>
    <property type="evidence" value="ECO:0007669"/>
    <property type="project" value="TreeGrafter"/>
</dbReference>
<protein>
    <recommendedName>
        <fullName evidence="3">Carrier domain-containing protein</fullName>
    </recommendedName>
</protein>
<dbReference type="EMBL" id="BJHW01000001">
    <property type="protein sequence ID" value="GDY52001.1"/>
    <property type="molecule type" value="Genomic_DNA"/>
</dbReference>
<sequence>MSSVGAEESFFELGGHSLMVVRLVNRIRAVLGMEVPMRAVFEAPTVAGLLARIAEDGEQKTTGVLVPMRSTGDHAPFFCAHAIMGLGWEYGWLADCAPERYPFYALRPRGLDAGSAELPDSLSQMAADYVAQIRTVQANGPYHLLGWSFGGHVVQEMAAQLEEAGEEVAALVVLDSSPVDGRPTAEVRAGFAEQEDTVAEALTGEEHEAYVRIVRNNTKILLAHQTRKTAGNLLLISGDSDPKADLWRPLVSGEVLEHTLDFSHRELLLNSEAVRRIWDIVANELGLTETDY</sequence>
<dbReference type="InterPro" id="IPR001031">
    <property type="entry name" value="Thioesterase"/>
</dbReference>
<comment type="caution">
    <text evidence="4">The sequence shown here is derived from an EMBL/GenBank/DDBJ whole genome shotgun (WGS) entry which is preliminary data.</text>
</comment>
<dbReference type="SMART" id="SM00823">
    <property type="entry name" value="PKS_PP"/>
    <property type="match status" value="1"/>
</dbReference>
<dbReference type="InterPro" id="IPR036736">
    <property type="entry name" value="ACP-like_sf"/>
</dbReference>
<dbReference type="GO" id="GO:0006633">
    <property type="term" value="P:fatty acid biosynthetic process"/>
    <property type="evidence" value="ECO:0007669"/>
    <property type="project" value="TreeGrafter"/>
</dbReference>
<accession>A0A4D4KRP9</accession>
<reference evidence="4 5" key="1">
    <citation type="journal article" date="2020" name="Int. J. Syst. Evol. Microbiol.">
        <title>Reclassification of Streptomyces castelarensis and Streptomyces sporoclivatus as later heterotypic synonyms of Streptomyces antimycoticus.</title>
        <authorList>
            <person name="Komaki H."/>
            <person name="Tamura T."/>
        </authorList>
    </citation>
    <scope>NUCLEOTIDE SEQUENCE [LARGE SCALE GENOMIC DNA]</scope>
    <source>
        <strain evidence="4 5">NBRC 13459</strain>
    </source>
</reference>
<evidence type="ECO:0000259" key="3">
    <source>
        <dbReference type="PROSITE" id="PS50075"/>
    </source>
</evidence>
<dbReference type="GO" id="GO:0017000">
    <property type="term" value="P:antibiotic biosynthetic process"/>
    <property type="evidence" value="ECO:0007669"/>
    <property type="project" value="UniProtKB-ARBA"/>
</dbReference>
<evidence type="ECO:0000256" key="1">
    <source>
        <dbReference type="ARBA" id="ARBA00022450"/>
    </source>
</evidence>
<dbReference type="InterPro" id="IPR020806">
    <property type="entry name" value="PKS_PP-bd"/>
</dbReference>
<keyword evidence="5" id="KW-1185">Reference proteome</keyword>
<name>A0A4D4KRP9_STRVO</name>
<evidence type="ECO:0000256" key="2">
    <source>
        <dbReference type="ARBA" id="ARBA00022553"/>
    </source>
</evidence>
<dbReference type="Proteomes" id="UP000301309">
    <property type="component" value="Unassembled WGS sequence"/>
</dbReference>
<dbReference type="InterPro" id="IPR050091">
    <property type="entry name" value="PKS_NRPS_Biosynth_Enz"/>
</dbReference>
<dbReference type="Gene3D" id="3.40.50.1820">
    <property type="entry name" value="alpha/beta hydrolase"/>
    <property type="match status" value="1"/>
</dbReference>
<dbReference type="SUPFAM" id="SSF53474">
    <property type="entry name" value="alpha/beta-Hydrolases"/>
    <property type="match status" value="1"/>
</dbReference>
<keyword evidence="1" id="KW-0596">Phosphopantetheine</keyword>
<feature type="domain" description="Carrier" evidence="3">
    <location>
        <begin position="1"/>
        <end position="57"/>
    </location>
</feature>
<dbReference type="SMART" id="SM00824">
    <property type="entry name" value="PKS_TE"/>
    <property type="match status" value="1"/>
</dbReference>
<dbReference type="Pfam" id="PF00550">
    <property type="entry name" value="PP-binding"/>
    <property type="match status" value="1"/>
</dbReference>
<dbReference type="PANTHER" id="PTHR43775:SF37">
    <property type="entry name" value="SI:DKEY-61P9.11"/>
    <property type="match status" value="1"/>
</dbReference>
<dbReference type="PANTHER" id="PTHR43775">
    <property type="entry name" value="FATTY ACID SYNTHASE"/>
    <property type="match status" value="1"/>
</dbReference>
<dbReference type="PROSITE" id="PS50075">
    <property type="entry name" value="CARRIER"/>
    <property type="match status" value="1"/>
</dbReference>
<proteinExistence type="predicted"/>
<dbReference type="GO" id="GO:0005737">
    <property type="term" value="C:cytoplasm"/>
    <property type="evidence" value="ECO:0007669"/>
    <property type="project" value="TreeGrafter"/>
</dbReference>
<dbReference type="InterPro" id="IPR020802">
    <property type="entry name" value="TesA-like"/>
</dbReference>
<dbReference type="GO" id="GO:0005886">
    <property type="term" value="C:plasma membrane"/>
    <property type="evidence" value="ECO:0007669"/>
    <property type="project" value="TreeGrafter"/>
</dbReference>
<dbReference type="PROSITE" id="PS00012">
    <property type="entry name" value="PHOSPHOPANTETHEINE"/>
    <property type="match status" value="1"/>
</dbReference>
<dbReference type="Pfam" id="PF00975">
    <property type="entry name" value="Thioesterase"/>
    <property type="match status" value="1"/>
</dbReference>
<dbReference type="GO" id="GO:0004312">
    <property type="term" value="F:fatty acid synthase activity"/>
    <property type="evidence" value="ECO:0007669"/>
    <property type="project" value="TreeGrafter"/>
</dbReference>
<keyword evidence="2" id="KW-0597">Phosphoprotein</keyword>
<dbReference type="InterPro" id="IPR006162">
    <property type="entry name" value="Ppantetheine_attach_site"/>
</dbReference>
<dbReference type="SUPFAM" id="SSF47336">
    <property type="entry name" value="ACP-like"/>
    <property type="match status" value="1"/>
</dbReference>
<dbReference type="InterPro" id="IPR009081">
    <property type="entry name" value="PP-bd_ACP"/>
</dbReference>
<evidence type="ECO:0000313" key="4">
    <source>
        <dbReference type="EMBL" id="GDY52001.1"/>
    </source>
</evidence>
<organism evidence="4 5">
    <name type="scientific">Streptomyces violaceusniger</name>
    <dbReference type="NCBI Taxonomy" id="68280"/>
    <lineage>
        <taxon>Bacteria</taxon>
        <taxon>Bacillati</taxon>
        <taxon>Actinomycetota</taxon>
        <taxon>Actinomycetes</taxon>
        <taxon>Kitasatosporales</taxon>
        <taxon>Streptomycetaceae</taxon>
        <taxon>Streptomyces</taxon>
        <taxon>Streptomyces violaceusniger group</taxon>
    </lineage>
</organism>
<dbReference type="OrthoDB" id="2472181at2"/>
<dbReference type="InterPro" id="IPR029058">
    <property type="entry name" value="AB_hydrolase_fold"/>
</dbReference>